<evidence type="ECO:0000313" key="3">
    <source>
        <dbReference type="EMBL" id="KAK3918415.1"/>
    </source>
</evidence>
<protein>
    <submittedName>
        <fullName evidence="3">Neuraminidase</fullName>
    </submittedName>
</protein>
<dbReference type="InterPro" id="IPR057191">
    <property type="entry name" value="DUF7869"/>
</dbReference>
<keyword evidence="4" id="KW-1185">Reference proteome</keyword>
<proteinExistence type="predicted"/>
<comment type="caution">
    <text evidence="3">The sequence shown here is derived from an EMBL/GenBank/DDBJ whole genome shotgun (WGS) entry which is preliminary data.</text>
</comment>
<name>A0AAE1HBX4_9NEOP</name>
<organism evidence="3 4">
    <name type="scientific">Frankliniella fusca</name>
    <dbReference type="NCBI Taxonomy" id="407009"/>
    <lineage>
        <taxon>Eukaryota</taxon>
        <taxon>Metazoa</taxon>
        <taxon>Ecdysozoa</taxon>
        <taxon>Arthropoda</taxon>
        <taxon>Hexapoda</taxon>
        <taxon>Insecta</taxon>
        <taxon>Pterygota</taxon>
        <taxon>Neoptera</taxon>
        <taxon>Paraneoptera</taxon>
        <taxon>Thysanoptera</taxon>
        <taxon>Terebrantia</taxon>
        <taxon>Thripoidea</taxon>
        <taxon>Thripidae</taxon>
        <taxon>Frankliniella</taxon>
    </lineage>
</organism>
<dbReference type="Pfam" id="PF25273">
    <property type="entry name" value="DUF7869"/>
    <property type="match status" value="1"/>
</dbReference>
<dbReference type="PANTHER" id="PTHR10773">
    <property type="entry name" value="DNA-DIRECTED RNA POLYMERASES I, II, AND III SUBUNIT RPABC2"/>
    <property type="match status" value="1"/>
</dbReference>
<feature type="non-terminal residue" evidence="3">
    <location>
        <position position="1"/>
    </location>
</feature>
<accession>A0AAE1HBX4</accession>
<reference evidence="3" key="1">
    <citation type="submission" date="2021-07" db="EMBL/GenBank/DDBJ databases">
        <authorList>
            <person name="Catto M.A."/>
            <person name="Jacobson A."/>
            <person name="Kennedy G."/>
            <person name="Labadie P."/>
            <person name="Hunt B.G."/>
            <person name="Srinivasan R."/>
        </authorList>
    </citation>
    <scope>NUCLEOTIDE SEQUENCE</scope>
    <source>
        <strain evidence="3">PL_HMW_Pooled</strain>
        <tissue evidence="3">Head</tissue>
    </source>
</reference>
<feature type="domain" description="DUF7869" evidence="2">
    <location>
        <begin position="701"/>
        <end position="805"/>
    </location>
</feature>
<dbReference type="PANTHER" id="PTHR10773:SF19">
    <property type="match status" value="1"/>
</dbReference>
<dbReference type="EMBL" id="JAHWGI010000935">
    <property type="protein sequence ID" value="KAK3918415.1"/>
    <property type="molecule type" value="Genomic_DNA"/>
</dbReference>
<evidence type="ECO:0000259" key="2">
    <source>
        <dbReference type="Pfam" id="PF25273"/>
    </source>
</evidence>
<dbReference type="AlphaFoldDB" id="A0AAE1HBX4"/>
<gene>
    <name evidence="3" type="ORF">KUF71_000987</name>
</gene>
<feature type="region of interest" description="Disordered" evidence="1">
    <location>
        <begin position="929"/>
        <end position="975"/>
    </location>
</feature>
<evidence type="ECO:0000256" key="1">
    <source>
        <dbReference type="SAM" id="MobiDB-lite"/>
    </source>
</evidence>
<evidence type="ECO:0000313" key="4">
    <source>
        <dbReference type="Proteomes" id="UP001219518"/>
    </source>
</evidence>
<sequence>ALFQDPEPTEGIIISELRTQAAEATTVTQLTNAVAFSDPETNQAADPTTSTQLTNAVAFSDSVTFQAEEAPTSTHLLNADNFSDSVTAVEAATFTLLSNTDTLSKSDNFQGDECQRSTDTDGYSFITKENETSSLLFTPVKLPHAVVYDEGSSILNDAESNHTEASTPLNSLSILNEYGSPSEDFMSNDLSNDVMGPTDNTDGNFFNIQTNNVRTSSLPNLSDDTRSDNVPNARRSLHFTDDRFVGSPENSERDLDEENVDISNTDGNFFNIQTNNVRTSSLSNLSDDTQSDNVPNARRSLHFTDDGFVGLPENSERVLDEENGGIPDNQLLNAEANLTPEATTTRRRYPQPEKLTRKRVANPYKWKKNEAQRKLASGQAHLSVKGVMRRQHTLQIGCDASCRNKCQEKVTPDERQDIFNQFWKIPTQKEKWDFIALHLEIQPVKNANDLTKRASSRKYFFRIDGEKVRVCKVMFLDTLDVCDSLVETTVKKLKMGGYISPDKRQRHHESSPKVLESRITVREHINSIPRMPSHYNREASNKEYITEHFQSVADMYGAYGEWMTLNHPEKTVASERQYRDVFNTEFNISFFLSKKDVCDECTTWLNTAEDNKDALQEKYSKHLENKNLVHEMVENDKKLARHKDSKTLCVAHFDYEKNLICPKADTSVFYYKRKLNVSNFTIVDVGRYEDNCYVYDETIGHKGSNEVASFLLHFIERKVAAGVKEFRFYSDNCGGQNKNRNVAALYAYAAAKYGISITHTFLEKGHTYNAADTVHSLIERKTKPLQIYSPRQWYQNIETAKRSKSHPLRVIEVTQEIIFQWNDLSNKLQLDKDVNRQAIPWRSIRQISSDSSTVHQLKFKTDFSVEPRVVSTKRVGKPVNFSTFKLEKLYNGPLPISKLKHADLQFYCSHNHIPIEFQAFYNDNKSSESVPDEVLETQPVGRARKRQEVTAKPRKTRKRAAEEPVTFSENEDDPH</sequence>
<reference evidence="3" key="2">
    <citation type="journal article" date="2023" name="BMC Genomics">
        <title>Pest status, molecular evolution, and epigenetic factors derived from the genome assembly of Frankliniella fusca, a thysanopteran phytovirus vector.</title>
        <authorList>
            <person name="Catto M.A."/>
            <person name="Labadie P.E."/>
            <person name="Jacobson A.L."/>
            <person name="Kennedy G.G."/>
            <person name="Srinivasan R."/>
            <person name="Hunt B.G."/>
        </authorList>
    </citation>
    <scope>NUCLEOTIDE SEQUENCE</scope>
    <source>
        <strain evidence="3">PL_HMW_Pooled</strain>
    </source>
</reference>
<dbReference type="Proteomes" id="UP001219518">
    <property type="component" value="Unassembled WGS sequence"/>
</dbReference>